<comment type="caution">
    <text evidence="5">The sequence shown here is derived from an EMBL/GenBank/DDBJ whole genome shotgun (WGS) entry which is preliminary data.</text>
</comment>
<dbReference type="Pfam" id="PF01011">
    <property type="entry name" value="PQQ"/>
    <property type="match status" value="2"/>
</dbReference>
<name>A0A9W6GVS8_9HYPH</name>
<comment type="cofactor">
    <cofactor evidence="1">
        <name>pyrroloquinoline quinone</name>
        <dbReference type="ChEBI" id="CHEBI:58442"/>
    </cofactor>
</comment>
<evidence type="ECO:0000259" key="4">
    <source>
        <dbReference type="Pfam" id="PF01011"/>
    </source>
</evidence>
<evidence type="ECO:0000256" key="2">
    <source>
        <dbReference type="ARBA" id="ARBA00008156"/>
    </source>
</evidence>
<dbReference type="InterPro" id="IPR002372">
    <property type="entry name" value="PQQ_rpt_dom"/>
</dbReference>
<dbReference type="InterPro" id="IPR011047">
    <property type="entry name" value="Quinoprotein_ADH-like_sf"/>
</dbReference>
<gene>
    <name evidence="5" type="ORF">LMG27198_27570</name>
</gene>
<dbReference type="AlphaFoldDB" id="A0A9W6GVS8"/>
<dbReference type="SMART" id="SM00564">
    <property type="entry name" value="PQQ"/>
    <property type="match status" value="4"/>
</dbReference>
<protein>
    <submittedName>
        <fullName evidence="5">Methanol dehydrogenase</fullName>
    </submittedName>
</protein>
<feature type="domain" description="Pyrrolo-quinoline quinone repeat" evidence="4">
    <location>
        <begin position="503"/>
        <end position="567"/>
    </location>
</feature>
<proteinExistence type="inferred from homology"/>
<dbReference type="GO" id="GO:0016491">
    <property type="term" value="F:oxidoreductase activity"/>
    <property type="evidence" value="ECO:0007669"/>
    <property type="project" value="UniProtKB-KW"/>
</dbReference>
<dbReference type="Gene3D" id="2.140.10.10">
    <property type="entry name" value="Quinoprotein alcohol dehydrogenase-like superfamily"/>
    <property type="match status" value="1"/>
</dbReference>
<dbReference type="Proteomes" id="UP001144323">
    <property type="component" value="Unassembled WGS sequence"/>
</dbReference>
<dbReference type="PANTHER" id="PTHR32303:SF4">
    <property type="entry name" value="QUINOPROTEIN GLUCOSE DEHYDROGENASE"/>
    <property type="match status" value="1"/>
</dbReference>
<comment type="similarity">
    <text evidence="2">Belongs to the bacterial PQQ dehydrogenase family.</text>
</comment>
<evidence type="ECO:0000313" key="5">
    <source>
        <dbReference type="EMBL" id="GLI93765.1"/>
    </source>
</evidence>
<dbReference type="SUPFAM" id="SSF50998">
    <property type="entry name" value="Quinoprotein alcohol dehydrogenase-like"/>
    <property type="match status" value="1"/>
</dbReference>
<evidence type="ECO:0000256" key="1">
    <source>
        <dbReference type="ARBA" id="ARBA00001931"/>
    </source>
</evidence>
<feature type="domain" description="Pyrrolo-quinoline quinone repeat" evidence="4">
    <location>
        <begin position="4"/>
        <end position="366"/>
    </location>
</feature>
<evidence type="ECO:0000256" key="3">
    <source>
        <dbReference type="ARBA" id="ARBA00023002"/>
    </source>
</evidence>
<evidence type="ECO:0000313" key="6">
    <source>
        <dbReference type="Proteomes" id="UP001144323"/>
    </source>
</evidence>
<keyword evidence="6" id="KW-1185">Reference proteome</keyword>
<dbReference type="EMBL" id="BSEC01000001">
    <property type="protein sequence ID" value="GLI93765.1"/>
    <property type="molecule type" value="Genomic_DNA"/>
</dbReference>
<dbReference type="InterPro" id="IPR018391">
    <property type="entry name" value="PQQ_b-propeller_rpt"/>
</dbReference>
<sequence>MAEWTTPGGTDQGTRYSGLKDITADNAATLVEEFSFSTTTRNSHQGSPLVVGTGDKATMYVVTPFPNKLIAVNLKDRSSWTYSPNPRSFATGLTCCDVVNRGAAYGVIDNGGPNNGKGVVVYTLLDGNVVAVDTATHAQLWRTKVADPWKGETLNTPTIVIPVDSFKNTAISNYPITKVVVFGSSGSEMGVRGSVRALDLATGKLVWQAYGTGPDKDVKIDSSTVAPFDKDRNSVNGADQGVTSWPTSGAATWQHGGATSWAWVTYDPDTKTLFYGTSQPGTFNPEMRMGGKTNDNKWGASIFARDPRTGVAKWVYQLVPWDNWDYDTVNESTVVDLNVDGSQKKVIVHFSKNGIAYVMDRVTGKLLSAKAYGDLNWAKPVDSDGNYVDLHTGLPTVNPDKQTIGGSNNKKAGDITDYICPSAFGVKDWEYSAFSPDTNLFYFGAHNMCMSYEPLQVNYIAGTPFVGVSIGITPHKDANGAYEVNKMGEFVAFNPVTGLRAWTIPEAKPVFGGALVTAGKVVFYGTLDKHFRAVNAETGGIIKSWDLECGVTSAPITFLGADGKQRVAITTGLGYLNGGFAGGKCPASDSSTSGMVHVYKLQ</sequence>
<dbReference type="PANTHER" id="PTHR32303">
    <property type="entry name" value="QUINOPROTEIN ALCOHOL DEHYDROGENASE (CYTOCHROME C)"/>
    <property type="match status" value="1"/>
</dbReference>
<reference evidence="5" key="1">
    <citation type="journal article" date="2023" name="Int. J. Syst. Evol. Microbiol.">
        <title>Methylocystis iwaonis sp. nov., a type II methane-oxidizing bacterium from surface soil of a rice paddy field in Japan, and emended description of the genus Methylocystis (ex Whittenbury et al. 1970) Bowman et al. 1993.</title>
        <authorList>
            <person name="Kaise H."/>
            <person name="Sawadogo J.B."/>
            <person name="Alam M.S."/>
            <person name="Ueno C."/>
            <person name="Dianou D."/>
            <person name="Shinjo R."/>
            <person name="Asakawa S."/>
        </authorList>
    </citation>
    <scope>NUCLEOTIDE SEQUENCE</scope>
    <source>
        <strain evidence="5">LMG27198</strain>
    </source>
</reference>
<keyword evidence="3" id="KW-0560">Oxidoreductase</keyword>
<organism evidence="5 6">
    <name type="scientific">Methylocystis echinoides</name>
    <dbReference type="NCBI Taxonomy" id="29468"/>
    <lineage>
        <taxon>Bacteria</taxon>
        <taxon>Pseudomonadati</taxon>
        <taxon>Pseudomonadota</taxon>
        <taxon>Alphaproteobacteria</taxon>
        <taxon>Hyphomicrobiales</taxon>
        <taxon>Methylocystaceae</taxon>
        <taxon>Methylocystis</taxon>
    </lineage>
</organism>
<accession>A0A9W6GVS8</accession>